<evidence type="ECO:0000256" key="1">
    <source>
        <dbReference type="ARBA" id="ARBA00005655"/>
    </source>
</evidence>
<sequence>MSAHEQMRAMLDELMGTARDGDSTNVHVNFTDRKVCKSFLLKCCPHDILAATRMDLGSCSGTHDLALRADYENAAKDKDYFYDVDALEQLEQFVKECDRRTDQAKKKLAETQEELSAEATVKLNKINELAEEIGKKLAEAEAKGAEGLVEESMAIMEEVEKAKKKKHEAETHYRNSMPASSYQQQKLRVCEVCSAYLGIYDNDRRLADHFGGKLHLGFIEIREKLDELRKQVDDTRKAGKANRERDERREKEARREERDHRERERERERDRGRDHHARHHRRRSRSRDREYRRRDRDRRDRSRDKDRGSNRHRHRRDR</sequence>
<dbReference type="Proteomes" id="UP000594260">
    <property type="component" value="Unplaced"/>
</dbReference>
<reference evidence="4" key="1">
    <citation type="submission" date="2021-01" db="UniProtKB">
        <authorList>
            <consortium name="EnsemblMetazoa"/>
        </authorList>
    </citation>
    <scope>IDENTIFICATION</scope>
</reference>
<feature type="coiled-coil region" evidence="2">
    <location>
        <begin position="87"/>
        <end position="165"/>
    </location>
</feature>
<evidence type="ECO:0008006" key="6">
    <source>
        <dbReference type="Google" id="ProtNLM"/>
    </source>
</evidence>
<dbReference type="PANTHER" id="PTHR12375">
    <property type="entry name" value="RNA-BINDING PROTEIN LUC7-RELATED"/>
    <property type="match status" value="1"/>
</dbReference>
<evidence type="ECO:0000256" key="2">
    <source>
        <dbReference type="SAM" id="Coils"/>
    </source>
</evidence>
<protein>
    <recommendedName>
        <fullName evidence="6">RNA-binding protein Luc7-like 2</fullName>
    </recommendedName>
</protein>
<dbReference type="OMA" id="CPHELFP"/>
<dbReference type="InterPro" id="IPR004882">
    <property type="entry name" value="Luc7-rel"/>
</dbReference>
<dbReference type="EnsemblMetazoa" id="XM_022814075">
    <property type="protein sequence ID" value="XP_022669810"/>
    <property type="gene ID" value="LOC111253890"/>
</dbReference>
<dbReference type="FunCoup" id="A0A7M7KP20">
    <property type="interactions" value="1559"/>
</dbReference>
<keyword evidence="2" id="KW-0175">Coiled coil</keyword>
<feature type="compositionally biased region" description="Basic and acidic residues" evidence="3">
    <location>
        <begin position="232"/>
        <end position="273"/>
    </location>
</feature>
<evidence type="ECO:0000313" key="5">
    <source>
        <dbReference type="Proteomes" id="UP000594260"/>
    </source>
</evidence>
<feature type="region of interest" description="Disordered" evidence="3">
    <location>
        <begin position="232"/>
        <end position="318"/>
    </location>
</feature>
<evidence type="ECO:0000313" key="4">
    <source>
        <dbReference type="EnsemblMetazoa" id="XP_022669810"/>
    </source>
</evidence>
<organism evidence="4 5">
    <name type="scientific">Varroa destructor</name>
    <name type="common">Honeybee mite</name>
    <dbReference type="NCBI Taxonomy" id="109461"/>
    <lineage>
        <taxon>Eukaryota</taxon>
        <taxon>Metazoa</taxon>
        <taxon>Ecdysozoa</taxon>
        <taxon>Arthropoda</taxon>
        <taxon>Chelicerata</taxon>
        <taxon>Arachnida</taxon>
        <taxon>Acari</taxon>
        <taxon>Parasitiformes</taxon>
        <taxon>Mesostigmata</taxon>
        <taxon>Gamasina</taxon>
        <taxon>Dermanyssoidea</taxon>
        <taxon>Varroidae</taxon>
        <taxon>Varroa</taxon>
    </lineage>
</organism>
<proteinExistence type="inferred from homology"/>
<keyword evidence="5" id="KW-1185">Reference proteome</keyword>
<feature type="compositionally biased region" description="Basic and acidic residues" evidence="3">
    <location>
        <begin position="287"/>
        <end position="309"/>
    </location>
</feature>
<dbReference type="Pfam" id="PF03194">
    <property type="entry name" value="LUC7"/>
    <property type="match status" value="1"/>
</dbReference>
<dbReference type="GO" id="GO:0005685">
    <property type="term" value="C:U1 snRNP"/>
    <property type="evidence" value="ECO:0007669"/>
    <property type="project" value="InterPro"/>
</dbReference>
<name>A0A7M7KP20_VARDE</name>
<dbReference type="AlphaFoldDB" id="A0A7M7KP20"/>
<accession>A0A7M7KP20</accession>
<dbReference type="GO" id="GO:0003729">
    <property type="term" value="F:mRNA binding"/>
    <property type="evidence" value="ECO:0007669"/>
    <property type="project" value="InterPro"/>
</dbReference>
<dbReference type="GeneID" id="111253890"/>
<dbReference type="RefSeq" id="XP_022669810.1">
    <property type="nucleotide sequence ID" value="XM_022814075.1"/>
</dbReference>
<dbReference type="GO" id="GO:0006376">
    <property type="term" value="P:mRNA splice site recognition"/>
    <property type="evidence" value="ECO:0007669"/>
    <property type="project" value="InterPro"/>
</dbReference>
<dbReference type="OrthoDB" id="153872at2759"/>
<feature type="compositionally biased region" description="Basic residues" evidence="3">
    <location>
        <begin position="274"/>
        <end position="286"/>
    </location>
</feature>
<evidence type="ECO:0000256" key="3">
    <source>
        <dbReference type="SAM" id="MobiDB-lite"/>
    </source>
</evidence>
<comment type="similarity">
    <text evidence="1">Belongs to the Luc7 family.</text>
</comment>
<dbReference type="KEGG" id="vde:111253890"/>
<dbReference type="InParanoid" id="A0A7M7KP20"/>